<dbReference type="SMART" id="SM00382">
    <property type="entry name" value="AAA"/>
    <property type="match status" value="2"/>
</dbReference>
<dbReference type="InterPro" id="IPR003593">
    <property type="entry name" value="AAA+_ATPase"/>
</dbReference>
<dbReference type="PROSITE" id="PS50893">
    <property type="entry name" value="ABC_TRANSPORTER_2"/>
    <property type="match status" value="2"/>
</dbReference>
<dbReference type="GO" id="GO:0005524">
    <property type="term" value="F:ATP binding"/>
    <property type="evidence" value="ECO:0007669"/>
    <property type="project" value="UniProtKB-KW"/>
</dbReference>
<evidence type="ECO:0000256" key="5">
    <source>
        <dbReference type="SAM" id="MobiDB-lite"/>
    </source>
</evidence>
<evidence type="ECO:0000259" key="6">
    <source>
        <dbReference type="PROSITE" id="PS50893"/>
    </source>
</evidence>
<evidence type="ECO:0000256" key="3">
    <source>
        <dbReference type="ARBA" id="ARBA00022741"/>
    </source>
</evidence>
<keyword evidence="4 7" id="KW-0067">ATP-binding</keyword>
<evidence type="ECO:0000313" key="8">
    <source>
        <dbReference type="Proteomes" id="UP000616114"/>
    </source>
</evidence>
<name>A0A8J2XLM1_9MICO</name>
<reference evidence="7" key="2">
    <citation type="submission" date="2020-09" db="EMBL/GenBank/DDBJ databases">
        <authorList>
            <person name="Sun Q."/>
            <person name="Zhou Y."/>
        </authorList>
    </citation>
    <scope>NUCLEOTIDE SEQUENCE</scope>
    <source>
        <strain evidence="7">CGMCC 1.12785</strain>
    </source>
</reference>
<dbReference type="Pfam" id="PF00005">
    <property type="entry name" value="ABC_tran"/>
    <property type="match status" value="2"/>
</dbReference>
<evidence type="ECO:0000256" key="2">
    <source>
        <dbReference type="ARBA" id="ARBA00022448"/>
    </source>
</evidence>
<dbReference type="PANTHER" id="PTHR43553:SF24">
    <property type="entry name" value="ENERGY-COUPLING FACTOR TRANSPORTER ATP-BINDING PROTEIN ECFA1"/>
    <property type="match status" value="1"/>
</dbReference>
<dbReference type="CDD" id="cd03225">
    <property type="entry name" value="ABC_cobalt_CbiO_domain1"/>
    <property type="match status" value="2"/>
</dbReference>
<accession>A0A8J2XLM1</accession>
<dbReference type="PANTHER" id="PTHR43553">
    <property type="entry name" value="HEAVY METAL TRANSPORTER"/>
    <property type="match status" value="1"/>
</dbReference>
<dbReference type="SUPFAM" id="SSF52540">
    <property type="entry name" value="P-loop containing nucleoside triphosphate hydrolases"/>
    <property type="match status" value="2"/>
</dbReference>
<evidence type="ECO:0000256" key="1">
    <source>
        <dbReference type="ARBA" id="ARBA00005417"/>
    </source>
</evidence>
<dbReference type="InterPro" id="IPR015856">
    <property type="entry name" value="ABC_transpr_CbiO/EcfA_su"/>
</dbReference>
<keyword evidence="2" id="KW-0813">Transport</keyword>
<dbReference type="Proteomes" id="UP000616114">
    <property type="component" value="Unassembled WGS sequence"/>
</dbReference>
<feature type="domain" description="ABC transporter" evidence="6">
    <location>
        <begin position="36"/>
        <end position="270"/>
    </location>
</feature>
<organism evidence="7 8">
    <name type="scientific">Sediminivirga luteola</name>
    <dbReference type="NCBI Taxonomy" id="1774748"/>
    <lineage>
        <taxon>Bacteria</taxon>
        <taxon>Bacillati</taxon>
        <taxon>Actinomycetota</taxon>
        <taxon>Actinomycetes</taxon>
        <taxon>Micrococcales</taxon>
        <taxon>Brevibacteriaceae</taxon>
        <taxon>Sediminivirga</taxon>
    </lineage>
</organism>
<dbReference type="InterPro" id="IPR027417">
    <property type="entry name" value="P-loop_NTPase"/>
</dbReference>
<dbReference type="InterPro" id="IPR017871">
    <property type="entry name" value="ABC_transporter-like_CS"/>
</dbReference>
<dbReference type="InterPro" id="IPR003439">
    <property type="entry name" value="ABC_transporter-like_ATP-bd"/>
</dbReference>
<dbReference type="Gene3D" id="3.40.50.300">
    <property type="entry name" value="P-loop containing nucleotide triphosphate hydrolases"/>
    <property type="match status" value="2"/>
</dbReference>
<keyword evidence="8" id="KW-1185">Reference proteome</keyword>
<dbReference type="GO" id="GO:0043190">
    <property type="term" value="C:ATP-binding cassette (ABC) transporter complex"/>
    <property type="evidence" value="ECO:0007669"/>
    <property type="project" value="TreeGrafter"/>
</dbReference>
<dbReference type="GO" id="GO:0042626">
    <property type="term" value="F:ATPase-coupled transmembrane transporter activity"/>
    <property type="evidence" value="ECO:0007669"/>
    <property type="project" value="TreeGrafter"/>
</dbReference>
<dbReference type="AlphaFoldDB" id="A0A8J2XLM1"/>
<evidence type="ECO:0000313" key="7">
    <source>
        <dbReference type="EMBL" id="GGA19369.1"/>
    </source>
</evidence>
<dbReference type="GO" id="GO:0016887">
    <property type="term" value="F:ATP hydrolysis activity"/>
    <property type="evidence" value="ECO:0007669"/>
    <property type="project" value="InterPro"/>
</dbReference>
<evidence type="ECO:0000256" key="4">
    <source>
        <dbReference type="ARBA" id="ARBA00022840"/>
    </source>
</evidence>
<dbReference type="InterPro" id="IPR050095">
    <property type="entry name" value="ECF_ABC_transporter_ATP-bd"/>
</dbReference>
<feature type="domain" description="ABC transporter" evidence="6">
    <location>
        <begin position="309"/>
        <end position="545"/>
    </location>
</feature>
<sequence>MTVRNPDGTGVPEATGQDLVSPDARPPEVLVRPARIEARGFSWRHAGRKDPALSGLDLVIEPGEKVLIAGASGSGKSTLLHALVGLLDDEAGHRGGELLVDGAPPDPRSGRAGLVLQDPDAQAVLSRLGDDIAFGLENQRWPVERIWPRVRQVKDLVGLGQQLDHPTEALSGGQKQRLALAGVLAYAPGLVVLDEPTANIDPVGVPRLRDAVLDSCRETGATLVLVEHRIGAWAEHMDRLIVLGPDGVLADGSPEGVLQDAGLRPVLDAAGVWYPGRSSAVLVEADGMPGTPAGAGKCQEGTAAPEVLLEAEDLAVARTLHGPPAATGISLRLRAGHAVALIGANGSGKSTAALTLAGFLPPRGGTVRAHPALLRHRAVQPPRGRKARRRRDSSDPAQWPAVDLVARIGYVFQEPEHQFLATTVRDELALGLRRTGAGHEAETVDRLLEELRLTRLAQAHPLTLSGGEKRRLSVACMLATSPPVLVLDEPTFGQDARTWDALIGLIRARLEEGCAVLTVSHDHAFARALGAEALSLGVEGKERRR</sequence>
<comment type="caution">
    <text evidence="7">The sequence shown here is derived from an EMBL/GenBank/DDBJ whole genome shotgun (WGS) entry which is preliminary data.</text>
</comment>
<comment type="similarity">
    <text evidence="1">Belongs to the ABC transporter superfamily.</text>
</comment>
<dbReference type="EMBL" id="BMFY01000010">
    <property type="protein sequence ID" value="GGA19369.1"/>
    <property type="molecule type" value="Genomic_DNA"/>
</dbReference>
<dbReference type="RefSeq" id="WP_188551052.1">
    <property type="nucleotide sequence ID" value="NZ_BMFY01000010.1"/>
</dbReference>
<protein>
    <submittedName>
        <fullName evidence="7">ABC transporter ATP-binding protein</fullName>
    </submittedName>
</protein>
<feature type="region of interest" description="Disordered" evidence="5">
    <location>
        <begin position="1"/>
        <end position="26"/>
    </location>
</feature>
<dbReference type="PROSITE" id="PS00211">
    <property type="entry name" value="ABC_TRANSPORTER_1"/>
    <property type="match status" value="2"/>
</dbReference>
<proteinExistence type="inferred from homology"/>
<reference evidence="7" key="1">
    <citation type="journal article" date="2014" name="Int. J. Syst. Evol. Microbiol.">
        <title>Complete genome sequence of Corynebacterium casei LMG S-19264T (=DSM 44701T), isolated from a smear-ripened cheese.</title>
        <authorList>
            <consortium name="US DOE Joint Genome Institute (JGI-PGF)"/>
            <person name="Walter F."/>
            <person name="Albersmeier A."/>
            <person name="Kalinowski J."/>
            <person name="Ruckert C."/>
        </authorList>
    </citation>
    <scope>NUCLEOTIDE SEQUENCE</scope>
    <source>
        <strain evidence="7">CGMCC 1.12785</strain>
    </source>
</reference>
<gene>
    <name evidence="7" type="ORF">GCM10011333_23100</name>
</gene>
<keyword evidence="3" id="KW-0547">Nucleotide-binding</keyword>